<evidence type="ECO:0000313" key="2">
    <source>
        <dbReference type="Proteomes" id="UP000269945"/>
    </source>
</evidence>
<sequence>MRWDPGRSLSGPISACRGPGSCLPTPISEPVRLPSQPCPAHDAPGSRLHPCHARHLASPSLADLRKRRSSGVSAGSGRAALLMAEPIQLAHHGSHPARCVEHRLTHLWRRRDDPSQPQASHGELCFCRDRHPHPPRPGPTFQSGTSFMMMASSSRFSRSICRTLQG</sequence>
<protein>
    <submittedName>
        <fullName evidence="1">Uncharacterized protein</fullName>
    </submittedName>
</protein>
<reference evidence="1 2" key="1">
    <citation type="submission" date="2018-10" db="EMBL/GenBank/DDBJ databases">
        <authorList>
            <person name="Ekblom R."/>
            <person name="Jareborg N."/>
        </authorList>
    </citation>
    <scope>NUCLEOTIDE SEQUENCE [LARGE SCALE GENOMIC DNA]</scope>
    <source>
        <tissue evidence="1">Muscle</tissue>
    </source>
</reference>
<dbReference type="AlphaFoldDB" id="A0A9X9M6W3"/>
<accession>A0A9X9M6W3</accession>
<comment type="caution">
    <text evidence="1">The sequence shown here is derived from an EMBL/GenBank/DDBJ whole genome shotgun (WGS) entry which is preliminary data.</text>
</comment>
<name>A0A9X9M6W3_GULGU</name>
<proteinExistence type="predicted"/>
<gene>
    <name evidence="1" type="ORF">BN2614_LOCUS1</name>
</gene>
<keyword evidence="2" id="KW-1185">Reference proteome</keyword>
<dbReference type="Proteomes" id="UP000269945">
    <property type="component" value="Unassembled WGS sequence"/>
</dbReference>
<dbReference type="EMBL" id="CYRY02043532">
    <property type="protein sequence ID" value="VCX38006.1"/>
    <property type="molecule type" value="Genomic_DNA"/>
</dbReference>
<evidence type="ECO:0000313" key="1">
    <source>
        <dbReference type="EMBL" id="VCX38006.1"/>
    </source>
</evidence>
<organism evidence="1 2">
    <name type="scientific">Gulo gulo</name>
    <name type="common">Wolverine</name>
    <name type="synonym">Gluton</name>
    <dbReference type="NCBI Taxonomy" id="48420"/>
    <lineage>
        <taxon>Eukaryota</taxon>
        <taxon>Metazoa</taxon>
        <taxon>Chordata</taxon>
        <taxon>Craniata</taxon>
        <taxon>Vertebrata</taxon>
        <taxon>Euteleostomi</taxon>
        <taxon>Mammalia</taxon>
        <taxon>Eutheria</taxon>
        <taxon>Laurasiatheria</taxon>
        <taxon>Carnivora</taxon>
        <taxon>Caniformia</taxon>
        <taxon>Musteloidea</taxon>
        <taxon>Mustelidae</taxon>
        <taxon>Guloninae</taxon>
        <taxon>Gulo</taxon>
    </lineage>
</organism>